<comment type="caution">
    <text evidence="3">The sequence shown here is derived from an EMBL/GenBank/DDBJ whole genome shotgun (WGS) entry which is preliminary data.</text>
</comment>
<protein>
    <submittedName>
        <fullName evidence="3">Rubrerythrin</fullName>
    </submittedName>
</protein>
<evidence type="ECO:0000313" key="4">
    <source>
        <dbReference type="Proteomes" id="UP000216147"/>
    </source>
</evidence>
<organism evidence="3 4">
    <name type="scientific">Brevundimonas subvibrioides</name>
    <dbReference type="NCBI Taxonomy" id="74313"/>
    <lineage>
        <taxon>Bacteria</taxon>
        <taxon>Pseudomonadati</taxon>
        <taxon>Pseudomonadota</taxon>
        <taxon>Alphaproteobacteria</taxon>
        <taxon>Caulobacterales</taxon>
        <taxon>Caulobacteraceae</taxon>
        <taxon>Brevundimonas</taxon>
    </lineage>
</organism>
<evidence type="ECO:0000313" key="3">
    <source>
        <dbReference type="EMBL" id="OYX57776.1"/>
    </source>
</evidence>
<dbReference type="GO" id="GO:0016491">
    <property type="term" value="F:oxidoreductase activity"/>
    <property type="evidence" value="ECO:0007669"/>
    <property type="project" value="InterPro"/>
</dbReference>
<dbReference type="PROSITE" id="PS50905">
    <property type="entry name" value="FERRITIN_LIKE"/>
    <property type="match status" value="1"/>
</dbReference>
<dbReference type="PANTHER" id="PTHR33746">
    <property type="entry name" value="RUBRERYTHRIN"/>
    <property type="match status" value="1"/>
</dbReference>
<dbReference type="EMBL" id="NCEQ01000004">
    <property type="protein sequence ID" value="OYX57776.1"/>
    <property type="molecule type" value="Genomic_DNA"/>
</dbReference>
<keyword evidence="1" id="KW-0732">Signal</keyword>
<proteinExistence type="predicted"/>
<gene>
    <name evidence="3" type="ORF">B7Y86_04690</name>
</gene>
<dbReference type="InterPro" id="IPR012347">
    <property type="entry name" value="Ferritin-like"/>
</dbReference>
<dbReference type="InterPro" id="IPR003251">
    <property type="entry name" value="Rr_diiron-bd_dom"/>
</dbReference>
<dbReference type="PANTHER" id="PTHR33746:SF4">
    <property type="entry name" value="RUBRERYTHRIN"/>
    <property type="match status" value="1"/>
</dbReference>
<sequence>MTLKSLLTTAVAAITLSAGAASAQSLNPQTRANLEAAMHGEAFANLKYLRYAEVARESGNAELAQLFESSANVEANEHFAREADALKLDGTNEANLVDAMAGEQYENATMYVGFADQAEAVGDTRAAAMFRQIASDEGDHYERYRAAAERLRQSR</sequence>
<dbReference type="Proteomes" id="UP000216147">
    <property type="component" value="Unassembled WGS sequence"/>
</dbReference>
<dbReference type="InterPro" id="IPR009040">
    <property type="entry name" value="Ferritin-like_diiron"/>
</dbReference>
<dbReference type="Gene3D" id="1.20.1260.10">
    <property type="match status" value="1"/>
</dbReference>
<evidence type="ECO:0000259" key="2">
    <source>
        <dbReference type="PROSITE" id="PS50905"/>
    </source>
</evidence>
<feature type="signal peptide" evidence="1">
    <location>
        <begin position="1"/>
        <end position="20"/>
    </location>
</feature>
<accession>A0A258HLM2</accession>
<dbReference type="GO" id="GO:0046872">
    <property type="term" value="F:metal ion binding"/>
    <property type="evidence" value="ECO:0007669"/>
    <property type="project" value="InterPro"/>
</dbReference>
<dbReference type="InterPro" id="IPR009078">
    <property type="entry name" value="Ferritin-like_SF"/>
</dbReference>
<reference evidence="3 4" key="1">
    <citation type="submission" date="2017-03" db="EMBL/GenBank/DDBJ databases">
        <title>Lifting the veil on microbial sulfur biogeochemistry in mining wastewaters.</title>
        <authorList>
            <person name="Kantor R.S."/>
            <person name="Colenbrander Nelson T."/>
            <person name="Marshall S."/>
            <person name="Bennett D."/>
            <person name="Apte S."/>
            <person name="Camacho D."/>
            <person name="Thomas B.C."/>
            <person name="Warren L.A."/>
            <person name="Banfield J.F."/>
        </authorList>
    </citation>
    <scope>NUCLEOTIDE SEQUENCE [LARGE SCALE GENOMIC DNA]</scope>
    <source>
        <strain evidence="3">32-68-21</strain>
    </source>
</reference>
<name>A0A258HLM2_9CAUL</name>
<dbReference type="Pfam" id="PF02915">
    <property type="entry name" value="Rubrerythrin"/>
    <property type="match status" value="1"/>
</dbReference>
<feature type="chain" id="PRO_5012853140" evidence="1">
    <location>
        <begin position="21"/>
        <end position="155"/>
    </location>
</feature>
<feature type="domain" description="Ferritin-like diiron" evidence="2">
    <location>
        <begin position="24"/>
        <end position="155"/>
    </location>
</feature>
<dbReference type="AlphaFoldDB" id="A0A258HLM2"/>
<dbReference type="SUPFAM" id="SSF47240">
    <property type="entry name" value="Ferritin-like"/>
    <property type="match status" value="1"/>
</dbReference>
<evidence type="ECO:0000256" key="1">
    <source>
        <dbReference type="SAM" id="SignalP"/>
    </source>
</evidence>
<dbReference type="InterPro" id="IPR052753">
    <property type="entry name" value="Rbr2/Nigerythrin"/>
</dbReference>
<dbReference type="CDD" id="cd01041">
    <property type="entry name" value="Rubrerythrin"/>
    <property type="match status" value="1"/>
</dbReference>